<dbReference type="RefSeq" id="WP_338537433.1">
    <property type="nucleotide sequence ID" value="NZ_CP104874.1"/>
</dbReference>
<dbReference type="Gene3D" id="3.90.226.10">
    <property type="entry name" value="2-enoyl-CoA Hydratase, Chain A, domain 1"/>
    <property type="match status" value="1"/>
</dbReference>
<gene>
    <name evidence="3" type="ORF">N5P18_08685</name>
</gene>
<dbReference type="Gene3D" id="1.10.12.10">
    <property type="entry name" value="Lyase 2-enoyl-coa Hydratase, Chain A, domain 2"/>
    <property type="match status" value="1"/>
</dbReference>
<dbReference type="Pfam" id="PF00378">
    <property type="entry name" value="ECH_1"/>
    <property type="match status" value="1"/>
</dbReference>
<accession>A0ABZ2FB79</accession>
<evidence type="ECO:0000256" key="2">
    <source>
        <dbReference type="RuleBase" id="RU003707"/>
    </source>
</evidence>
<dbReference type="PROSITE" id="PS00166">
    <property type="entry name" value="ENOYL_COA_HYDRATASE"/>
    <property type="match status" value="1"/>
</dbReference>
<dbReference type="EMBL" id="CP104874">
    <property type="protein sequence ID" value="WWF03788.1"/>
    <property type="molecule type" value="Genomic_DNA"/>
</dbReference>
<reference evidence="3 4" key="1">
    <citation type="submission" date="2022-09" db="EMBL/GenBank/DDBJ databases">
        <title>Complete genome sequence of Janibacter terrae strain COS04-44, PCL-degrading bacteria isolated from oil spilled coast.</title>
        <authorList>
            <person name="Park H."/>
            <person name="Kim J.Y."/>
            <person name="An S.H."/>
            <person name="Lee C.M."/>
            <person name="Weon H.-Y."/>
        </authorList>
    </citation>
    <scope>NUCLEOTIDE SEQUENCE [LARGE SCALE GENOMIC DNA]</scope>
    <source>
        <strain evidence="3 4">COS04-44</strain>
    </source>
</reference>
<keyword evidence="4" id="KW-1185">Reference proteome</keyword>
<comment type="similarity">
    <text evidence="1 2">Belongs to the enoyl-CoA hydratase/isomerase family.</text>
</comment>
<name>A0ABZ2FB79_9MICO</name>
<protein>
    <submittedName>
        <fullName evidence="3">Enoyl-CoA hydratase-related protein</fullName>
    </submittedName>
</protein>
<dbReference type="SUPFAM" id="SSF52096">
    <property type="entry name" value="ClpP/crotonase"/>
    <property type="match status" value="1"/>
</dbReference>
<dbReference type="InterPro" id="IPR014748">
    <property type="entry name" value="Enoyl-CoA_hydra_C"/>
</dbReference>
<dbReference type="Proteomes" id="UP001381003">
    <property type="component" value="Chromosome"/>
</dbReference>
<dbReference type="PANTHER" id="PTHR43459">
    <property type="entry name" value="ENOYL-COA HYDRATASE"/>
    <property type="match status" value="1"/>
</dbReference>
<proteinExistence type="inferred from homology"/>
<dbReference type="InterPro" id="IPR018376">
    <property type="entry name" value="Enoyl-CoA_hyd/isom_CS"/>
</dbReference>
<sequence length="270" mass="28642">MTAQTSEPLPDVIEPEVLLDVADGVATITINRPRRKNAMTTASWELLGEVVEAVRVDPEVRAVVLCGTGGDLCAGSDLGGPPDPRHALTRMRALGDIAATLYELPKPVVARIDGVAVGAGCNLALGCDLVVATPRSRFSQIFAKRGLSVDFGGTWLLPRIVGIQQAKRLALTGEIIEGPEAERLGLVTWLKEPDEIDEFVDDLAAGLAAGPPIALAQTKEMLHAGSGSSLREALEREAVAQVVNQGTDGPVAKQAFLDKTEPVFEGRWRL</sequence>
<dbReference type="InterPro" id="IPR001753">
    <property type="entry name" value="Enoyl-CoA_hydra/iso"/>
</dbReference>
<dbReference type="PANTHER" id="PTHR43459:SF1">
    <property type="entry name" value="EG:BACN32G11.4 PROTEIN"/>
    <property type="match status" value="1"/>
</dbReference>
<evidence type="ECO:0000313" key="3">
    <source>
        <dbReference type="EMBL" id="WWF03788.1"/>
    </source>
</evidence>
<evidence type="ECO:0000313" key="4">
    <source>
        <dbReference type="Proteomes" id="UP001381003"/>
    </source>
</evidence>
<organism evidence="3 4">
    <name type="scientific">Janibacter terrae</name>
    <dbReference type="NCBI Taxonomy" id="103817"/>
    <lineage>
        <taxon>Bacteria</taxon>
        <taxon>Bacillati</taxon>
        <taxon>Actinomycetota</taxon>
        <taxon>Actinomycetes</taxon>
        <taxon>Micrococcales</taxon>
        <taxon>Intrasporangiaceae</taxon>
        <taxon>Janibacter</taxon>
    </lineage>
</organism>
<dbReference type="InterPro" id="IPR029045">
    <property type="entry name" value="ClpP/crotonase-like_dom_sf"/>
</dbReference>
<evidence type="ECO:0000256" key="1">
    <source>
        <dbReference type="ARBA" id="ARBA00005254"/>
    </source>
</evidence>
<dbReference type="CDD" id="cd06558">
    <property type="entry name" value="crotonase-like"/>
    <property type="match status" value="1"/>
</dbReference>